<evidence type="ECO:0000313" key="2">
    <source>
        <dbReference type="Proteomes" id="UP001054857"/>
    </source>
</evidence>
<comment type="caution">
    <text evidence="1">The sequence shown here is derived from an EMBL/GenBank/DDBJ whole genome shotgun (WGS) entry which is preliminary data.</text>
</comment>
<proteinExistence type="predicted"/>
<sequence>MSKKWWTGCQTTTGRGIFSQYNPDSIKEWVEREQKIPRKMPSPDLTLGQLRSLQKAPINPEGFITALPEPQDPTARLQQPLKLPTLPQYAHHHHFGWLPPSPERRIGGSFTDVTASQSGHSYAYGIANDHNQRIHNTHMAISTRKP</sequence>
<organism evidence="1 2">
    <name type="scientific">Astrephomene gubernaculifera</name>
    <dbReference type="NCBI Taxonomy" id="47775"/>
    <lineage>
        <taxon>Eukaryota</taxon>
        <taxon>Viridiplantae</taxon>
        <taxon>Chlorophyta</taxon>
        <taxon>core chlorophytes</taxon>
        <taxon>Chlorophyceae</taxon>
        <taxon>CS clade</taxon>
        <taxon>Chlamydomonadales</taxon>
        <taxon>Astrephomenaceae</taxon>
        <taxon>Astrephomene</taxon>
    </lineage>
</organism>
<gene>
    <name evidence="1" type="ORF">Agub_g1903</name>
</gene>
<dbReference type="EMBL" id="BMAR01000001">
    <property type="protein sequence ID" value="GFR41230.1"/>
    <property type="molecule type" value="Genomic_DNA"/>
</dbReference>
<accession>A0AAD3DG83</accession>
<protein>
    <submittedName>
        <fullName evidence="1">Uncharacterized protein</fullName>
    </submittedName>
</protein>
<reference evidence="1 2" key="1">
    <citation type="journal article" date="2021" name="Sci. Rep.">
        <title>Genome sequencing of the multicellular alga Astrephomene provides insights into convergent evolution of germ-soma differentiation.</title>
        <authorList>
            <person name="Yamashita S."/>
            <person name="Yamamoto K."/>
            <person name="Matsuzaki R."/>
            <person name="Suzuki S."/>
            <person name="Yamaguchi H."/>
            <person name="Hirooka S."/>
            <person name="Minakuchi Y."/>
            <person name="Miyagishima S."/>
            <person name="Kawachi M."/>
            <person name="Toyoda A."/>
            <person name="Nozaki H."/>
        </authorList>
    </citation>
    <scope>NUCLEOTIDE SEQUENCE [LARGE SCALE GENOMIC DNA]</scope>
    <source>
        <strain evidence="1 2">NIES-4017</strain>
    </source>
</reference>
<dbReference type="Proteomes" id="UP001054857">
    <property type="component" value="Unassembled WGS sequence"/>
</dbReference>
<name>A0AAD3DG83_9CHLO</name>
<keyword evidence="2" id="KW-1185">Reference proteome</keyword>
<evidence type="ECO:0000313" key="1">
    <source>
        <dbReference type="EMBL" id="GFR41230.1"/>
    </source>
</evidence>
<dbReference type="AlphaFoldDB" id="A0AAD3DG83"/>